<dbReference type="RefSeq" id="WP_006442226.1">
    <property type="nucleotide sequence ID" value="NZ_CP036524.1"/>
</dbReference>
<keyword evidence="4" id="KW-1133">Transmembrane helix</keyword>
<evidence type="ECO:0000256" key="4">
    <source>
        <dbReference type="SAM" id="Phobius"/>
    </source>
</evidence>
<comment type="caution">
    <text evidence="6">The sequence shown here is derived from an EMBL/GenBank/DDBJ whole genome shotgun (WGS) entry which is preliminary data.</text>
</comment>
<feature type="transmembrane region" description="Helical" evidence="4">
    <location>
        <begin position="30"/>
        <end position="53"/>
    </location>
</feature>
<dbReference type="PANTHER" id="PTHR10587">
    <property type="entry name" value="GLYCOSYL TRANSFERASE-RELATED"/>
    <property type="match status" value="1"/>
</dbReference>
<keyword evidence="4" id="KW-0812">Transmembrane</keyword>
<evidence type="ECO:0000313" key="6">
    <source>
        <dbReference type="EMBL" id="EEG74933.1"/>
    </source>
</evidence>
<dbReference type="GO" id="GO:0046872">
    <property type="term" value="F:metal ion binding"/>
    <property type="evidence" value="ECO:0007669"/>
    <property type="project" value="UniProtKB-KW"/>
</dbReference>
<dbReference type="PROSITE" id="PS51677">
    <property type="entry name" value="NODB"/>
    <property type="match status" value="1"/>
</dbReference>
<dbReference type="eggNOG" id="COG0726">
    <property type="taxonomic scope" value="Bacteria"/>
</dbReference>
<proteinExistence type="predicted"/>
<evidence type="ECO:0000259" key="5">
    <source>
        <dbReference type="PROSITE" id="PS51677"/>
    </source>
</evidence>
<dbReference type="Gene3D" id="2.10.270.20">
    <property type="match status" value="1"/>
</dbReference>
<organism evidence="6 7">
    <name type="scientific">[Clostridium] hylemonae DSM 15053</name>
    <dbReference type="NCBI Taxonomy" id="553973"/>
    <lineage>
        <taxon>Bacteria</taxon>
        <taxon>Bacillati</taxon>
        <taxon>Bacillota</taxon>
        <taxon>Clostridia</taxon>
        <taxon>Lachnospirales</taxon>
        <taxon>Lachnospiraceae</taxon>
    </lineage>
</organism>
<reference evidence="6" key="1">
    <citation type="submission" date="2009-02" db="EMBL/GenBank/DDBJ databases">
        <authorList>
            <person name="Fulton L."/>
            <person name="Clifton S."/>
            <person name="Fulton B."/>
            <person name="Xu J."/>
            <person name="Minx P."/>
            <person name="Pepin K.H."/>
            <person name="Johnson M."/>
            <person name="Bhonagiri V."/>
            <person name="Nash W.E."/>
            <person name="Mardis E.R."/>
            <person name="Wilson R.K."/>
        </authorList>
    </citation>
    <scope>NUCLEOTIDE SEQUENCE [LARGE SCALE GENOMIC DNA]</scope>
    <source>
        <strain evidence="6">DSM 15053</strain>
    </source>
</reference>
<dbReference type="InterPro" id="IPR002509">
    <property type="entry name" value="NODB_dom"/>
</dbReference>
<keyword evidence="1" id="KW-0479">Metal-binding</keyword>
<dbReference type="GO" id="GO:0005975">
    <property type="term" value="P:carbohydrate metabolic process"/>
    <property type="evidence" value="ECO:0007669"/>
    <property type="project" value="InterPro"/>
</dbReference>
<name>C0BYK5_9FIRM</name>
<evidence type="ECO:0000256" key="1">
    <source>
        <dbReference type="ARBA" id="ARBA00022723"/>
    </source>
</evidence>
<keyword evidence="2" id="KW-0378">Hydrolase</keyword>
<reference evidence="6" key="2">
    <citation type="submission" date="2013-06" db="EMBL/GenBank/DDBJ databases">
        <title>Draft genome sequence of Clostridium hylemonae (DSM 15053).</title>
        <authorList>
            <person name="Sudarsanam P."/>
            <person name="Ley R."/>
            <person name="Guruge J."/>
            <person name="Turnbaugh P.J."/>
            <person name="Mahowald M."/>
            <person name="Liep D."/>
            <person name="Gordon J."/>
        </authorList>
    </citation>
    <scope>NUCLEOTIDE SEQUENCE</scope>
    <source>
        <strain evidence="6">DSM 15053</strain>
    </source>
</reference>
<dbReference type="Gene3D" id="3.20.20.370">
    <property type="entry name" value="Glycoside hydrolase/deacetylase"/>
    <property type="match status" value="1"/>
</dbReference>
<keyword evidence="7" id="KW-1185">Reference proteome</keyword>
<sequence length="428" mass="47410">MEQQTNNTHSHTHSGHISRRRRKLKLYRNLKIAAGCAAAVLLVSAAFLTVRAYTQPIDITLKLNKAEITQGEELPTLKATAVYNGKNPDKMLDKKRKLTVKDFINELNSGKYYTFSCNADPAVDNTYPVKIVLNEDFKKQLKEKWASRLKLDIQDGDLIVKNKLGAWDGRKFKLNSGAYMAGDFLTSRGNTYYFDENGDMVTGQRQIGLKLCTFDKDGKLTAKSDAAVQPDRPMIALTFDDGPGERTQELLGVLERYNAHATFFMQGMNVPKYPDAIKKMLETGCELGNHSYNHPDLTKLKPEKIKKQIGDTNAAIQNICGQPADVLRPPYGAINDKVRASAGMPMILWSVDTLDWKTKDTQATVESIRASAGDGAVILLHDIHSFSVDAALAVIPELTRQGYQLVTISEMAAAKGVSLENGKTYGSF</sequence>
<dbReference type="SUPFAM" id="SSF69360">
    <property type="entry name" value="Cell wall binding repeat"/>
    <property type="match status" value="1"/>
</dbReference>
<dbReference type="HOGENOM" id="CLU_028258_0_0_9"/>
<dbReference type="InterPro" id="IPR050248">
    <property type="entry name" value="Polysacc_deacetylase_ArnD"/>
</dbReference>
<dbReference type="GO" id="GO:0016810">
    <property type="term" value="F:hydrolase activity, acting on carbon-nitrogen (but not peptide) bonds"/>
    <property type="evidence" value="ECO:0007669"/>
    <property type="project" value="InterPro"/>
</dbReference>
<keyword evidence="4" id="KW-0472">Membrane</keyword>
<dbReference type="EMBL" id="ABYI02000018">
    <property type="protein sequence ID" value="EEG74933.1"/>
    <property type="molecule type" value="Genomic_DNA"/>
</dbReference>
<dbReference type="SUPFAM" id="SSF88713">
    <property type="entry name" value="Glycoside hydrolase/deacetylase"/>
    <property type="match status" value="1"/>
</dbReference>
<feature type="region of interest" description="Disordered" evidence="3">
    <location>
        <begin position="1"/>
        <end position="20"/>
    </location>
</feature>
<evidence type="ECO:0000256" key="2">
    <source>
        <dbReference type="ARBA" id="ARBA00022801"/>
    </source>
</evidence>
<dbReference type="STRING" id="553973.CLOHYLEM_04894"/>
<dbReference type="InterPro" id="IPR011330">
    <property type="entry name" value="Glyco_hydro/deAcase_b/a-brl"/>
</dbReference>
<gene>
    <name evidence="6" type="ORF">CLOHYLEM_04894</name>
</gene>
<protein>
    <submittedName>
        <fullName evidence="6">Polysaccharide deacetylase</fullName>
    </submittedName>
</protein>
<dbReference type="AlphaFoldDB" id="C0BYK5"/>
<dbReference type="Proteomes" id="UP000004893">
    <property type="component" value="Unassembled WGS sequence"/>
</dbReference>
<dbReference type="Pfam" id="PF01522">
    <property type="entry name" value="Polysacc_deac_1"/>
    <property type="match status" value="1"/>
</dbReference>
<evidence type="ECO:0000313" key="7">
    <source>
        <dbReference type="Proteomes" id="UP000004893"/>
    </source>
</evidence>
<feature type="domain" description="NodB homology" evidence="5">
    <location>
        <begin position="233"/>
        <end position="406"/>
    </location>
</feature>
<dbReference type="GO" id="GO:0016020">
    <property type="term" value="C:membrane"/>
    <property type="evidence" value="ECO:0007669"/>
    <property type="project" value="TreeGrafter"/>
</dbReference>
<accession>C0BYK5</accession>
<dbReference type="PANTHER" id="PTHR10587:SF133">
    <property type="entry name" value="CHITIN DEACETYLASE 1-RELATED"/>
    <property type="match status" value="1"/>
</dbReference>
<dbReference type="CDD" id="cd10954">
    <property type="entry name" value="CE4_CtAXE_like"/>
    <property type="match status" value="1"/>
</dbReference>
<dbReference type="OrthoDB" id="9806342at2"/>
<feature type="compositionally biased region" description="Basic residues" evidence="3">
    <location>
        <begin position="10"/>
        <end position="20"/>
    </location>
</feature>
<evidence type="ECO:0000256" key="3">
    <source>
        <dbReference type="SAM" id="MobiDB-lite"/>
    </source>
</evidence>